<evidence type="ECO:0000313" key="10">
    <source>
        <dbReference type="EMBL" id="MCS4555845.1"/>
    </source>
</evidence>
<dbReference type="InterPro" id="IPR003646">
    <property type="entry name" value="SH3-like_bac-type"/>
</dbReference>
<dbReference type="SUPFAM" id="SSF144284">
    <property type="entry name" value="Sec2 N-terminal region"/>
    <property type="match status" value="1"/>
</dbReference>
<dbReference type="PROSITE" id="PS51781">
    <property type="entry name" value="SH3B"/>
    <property type="match status" value="1"/>
</dbReference>
<feature type="signal peptide" evidence="8">
    <location>
        <begin position="1"/>
        <end position="19"/>
    </location>
</feature>
<dbReference type="EMBL" id="JAKOGG010000003">
    <property type="protein sequence ID" value="MCS4555845.1"/>
    <property type="molecule type" value="Genomic_DNA"/>
</dbReference>
<sequence length="192" mass="21236">MLRGILLIGALLFASTTVAEEQTGYISDDIFIYIHGGPGNQYRIIGSIEAGQKVTLMGETQDDYSHIVDHKGRDGWVKTDTLTQQPSLRFQLPALQEQLKQQQQQLQAALSDKGSATSQVDDLSSQLADAKAALQRASKERDDAKKALASLHDNAKYEMWREGGVIAAIGALIAVVLVYLPRPRAKKRDRWF</sequence>
<keyword evidence="3 8" id="KW-0732">Signal</keyword>
<organism evidence="10 11">
    <name type="scientific">Shewanella electrica</name>
    <dbReference type="NCBI Taxonomy" id="515560"/>
    <lineage>
        <taxon>Bacteria</taxon>
        <taxon>Pseudomonadati</taxon>
        <taxon>Pseudomonadota</taxon>
        <taxon>Gammaproteobacteria</taxon>
        <taxon>Alteromonadales</taxon>
        <taxon>Shewanellaceae</taxon>
        <taxon>Shewanella</taxon>
    </lineage>
</organism>
<feature type="transmembrane region" description="Helical" evidence="7">
    <location>
        <begin position="159"/>
        <end position="180"/>
    </location>
</feature>
<feature type="chain" id="PRO_5047332908" evidence="8">
    <location>
        <begin position="20"/>
        <end position="192"/>
    </location>
</feature>
<dbReference type="NCBIfam" id="TIGR04211">
    <property type="entry name" value="SH3_and_anchor"/>
    <property type="match status" value="1"/>
</dbReference>
<evidence type="ECO:0000256" key="2">
    <source>
        <dbReference type="ARBA" id="ARBA00022692"/>
    </source>
</evidence>
<dbReference type="PIRSF" id="PIRSF006158">
    <property type="entry name" value="UCP006158_SH3"/>
    <property type="match status" value="1"/>
</dbReference>
<evidence type="ECO:0000256" key="3">
    <source>
        <dbReference type="ARBA" id="ARBA00022729"/>
    </source>
</evidence>
<dbReference type="Gene3D" id="2.30.30.40">
    <property type="entry name" value="SH3 Domains"/>
    <property type="match status" value="1"/>
</dbReference>
<keyword evidence="5 7" id="KW-0472">Membrane</keyword>
<feature type="domain" description="SH3b" evidence="9">
    <location>
        <begin position="21"/>
        <end position="86"/>
    </location>
</feature>
<gene>
    <name evidence="10" type="ORF">L9G74_05285</name>
</gene>
<keyword evidence="6" id="KW-0175">Coiled coil</keyword>
<keyword evidence="2 7" id="KW-0812">Transmembrane</keyword>
<comment type="subcellular location">
    <subcellularLocation>
        <location evidence="1">Membrane</location>
        <topology evidence="1">Single-pass membrane protein</topology>
    </subcellularLocation>
</comment>
<evidence type="ECO:0000256" key="5">
    <source>
        <dbReference type="ARBA" id="ARBA00023136"/>
    </source>
</evidence>
<evidence type="ECO:0000259" key="9">
    <source>
        <dbReference type="PROSITE" id="PS51781"/>
    </source>
</evidence>
<evidence type="ECO:0000256" key="1">
    <source>
        <dbReference type="ARBA" id="ARBA00004167"/>
    </source>
</evidence>
<dbReference type="Pfam" id="PF08239">
    <property type="entry name" value="SH3_3"/>
    <property type="match status" value="1"/>
</dbReference>
<evidence type="ECO:0000313" key="11">
    <source>
        <dbReference type="Proteomes" id="UP001201549"/>
    </source>
</evidence>
<protein>
    <submittedName>
        <fullName evidence="10">TIGR04211 family SH3 domain-containing protein</fullName>
    </submittedName>
</protein>
<reference evidence="11" key="1">
    <citation type="submission" date="2023-07" db="EMBL/GenBank/DDBJ databases">
        <title>Shewanella mangrovi sp. nov., an acetaldehyde- degrading bacterium isolated from mangrove sediment.</title>
        <authorList>
            <person name="Liu Y."/>
        </authorList>
    </citation>
    <scope>NUCLEOTIDE SEQUENCE [LARGE SCALE GENOMIC DNA]</scope>
    <source>
        <strain evidence="11">C32</strain>
    </source>
</reference>
<dbReference type="RefSeq" id="WP_238895257.1">
    <property type="nucleotide sequence ID" value="NZ_JAKOGG010000003.1"/>
</dbReference>
<evidence type="ECO:0000256" key="8">
    <source>
        <dbReference type="SAM" id="SignalP"/>
    </source>
</evidence>
<dbReference type="Proteomes" id="UP001201549">
    <property type="component" value="Unassembled WGS sequence"/>
</dbReference>
<comment type="caution">
    <text evidence="10">The sequence shown here is derived from an EMBL/GenBank/DDBJ whole genome shotgun (WGS) entry which is preliminary data.</text>
</comment>
<feature type="coiled-coil region" evidence="6">
    <location>
        <begin position="92"/>
        <end position="154"/>
    </location>
</feature>
<evidence type="ECO:0000256" key="7">
    <source>
        <dbReference type="SAM" id="Phobius"/>
    </source>
</evidence>
<keyword evidence="11" id="KW-1185">Reference proteome</keyword>
<name>A0ABT2FHN8_9GAMM</name>
<evidence type="ECO:0000256" key="6">
    <source>
        <dbReference type="SAM" id="Coils"/>
    </source>
</evidence>
<proteinExistence type="predicted"/>
<dbReference type="InterPro" id="IPR016476">
    <property type="entry name" value="SH3_dom_pro"/>
</dbReference>
<accession>A0ABT2FHN8</accession>
<dbReference type="SMART" id="SM00287">
    <property type="entry name" value="SH3b"/>
    <property type="match status" value="1"/>
</dbReference>
<evidence type="ECO:0000256" key="4">
    <source>
        <dbReference type="ARBA" id="ARBA00022989"/>
    </source>
</evidence>
<keyword evidence="4 7" id="KW-1133">Transmembrane helix</keyword>